<evidence type="ECO:0000313" key="3">
    <source>
        <dbReference type="EMBL" id="ODS34211.1"/>
    </source>
</evidence>
<accession>A0A1E3XF03</accession>
<evidence type="ECO:0000256" key="1">
    <source>
        <dbReference type="PROSITE-ProRule" id="PRU00169"/>
    </source>
</evidence>
<dbReference type="InterPro" id="IPR001789">
    <property type="entry name" value="Sig_transdc_resp-reg_receiver"/>
</dbReference>
<proteinExistence type="predicted"/>
<dbReference type="EMBL" id="MAYW01000011">
    <property type="protein sequence ID" value="ODS34211.1"/>
    <property type="molecule type" value="Genomic_DNA"/>
</dbReference>
<dbReference type="PROSITE" id="PS50110">
    <property type="entry name" value="RESPONSE_REGULATORY"/>
    <property type="match status" value="1"/>
</dbReference>
<dbReference type="Pfam" id="PF00072">
    <property type="entry name" value="Response_reg"/>
    <property type="match status" value="1"/>
</dbReference>
<protein>
    <submittedName>
        <fullName evidence="3">Response regulator</fullName>
    </submittedName>
</protein>
<feature type="domain" description="Response regulatory" evidence="2">
    <location>
        <begin position="3"/>
        <end position="123"/>
    </location>
</feature>
<dbReference type="PATRIC" id="fig|1872076.5.peg.793"/>
<dbReference type="PANTHER" id="PTHR43228:SF1">
    <property type="entry name" value="TWO-COMPONENT RESPONSE REGULATOR ARR22"/>
    <property type="match status" value="1"/>
</dbReference>
<dbReference type="InterPro" id="IPR011006">
    <property type="entry name" value="CheY-like_superfamily"/>
</dbReference>
<dbReference type="AlphaFoldDB" id="A0A1E3XF03"/>
<dbReference type="Gene3D" id="3.40.50.2300">
    <property type="match status" value="1"/>
</dbReference>
<dbReference type="SMART" id="SM00448">
    <property type="entry name" value="REC"/>
    <property type="match status" value="1"/>
</dbReference>
<evidence type="ECO:0000259" key="2">
    <source>
        <dbReference type="PROSITE" id="PS50110"/>
    </source>
</evidence>
<reference evidence="3 4" key="1">
    <citation type="submission" date="2016-07" db="EMBL/GenBank/DDBJ databases">
        <title>Draft genome of Scalindua rubra, obtained from a brine-seawater interface in the Red Sea, sheds light on salt adaptation in anammox bacteria.</title>
        <authorList>
            <person name="Speth D.R."/>
            <person name="Lagkouvardos I."/>
            <person name="Wang Y."/>
            <person name="Qian P.-Y."/>
            <person name="Dutilh B.E."/>
            <person name="Jetten M.S."/>
        </authorList>
    </citation>
    <scope>NUCLEOTIDE SEQUENCE [LARGE SCALE GENOMIC DNA]</scope>
    <source>
        <strain evidence="3">BSI-1</strain>
    </source>
</reference>
<feature type="modified residue" description="4-aspartylphosphate" evidence="1">
    <location>
        <position position="56"/>
    </location>
</feature>
<keyword evidence="1" id="KW-0597">Phosphoprotein</keyword>
<evidence type="ECO:0000313" key="4">
    <source>
        <dbReference type="Proteomes" id="UP000094056"/>
    </source>
</evidence>
<dbReference type="SUPFAM" id="SSF52172">
    <property type="entry name" value="CheY-like"/>
    <property type="match status" value="1"/>
</dbReference>
<gene>
    <name evidence="3" type="ORF">SCARUB_00687</name>
</gene>
<organism evidence="3 4">
    <name type="scientific">Candidatus Scalindua rubra</name>
    <dbReference type="NCBI Taxonomy" id="1872076"/>
    <lineage>
        <taxon>Bacteria</taxon>
        <taxon>Pseudomonadati</taxon>
        <taxon>Planctomycetota</taxon>
        <taxon>Candidatus Brocadiia</taxon>
        <taxon>Candidatus Brocadiales</taxon>
        <taxon>Candidatus Scalinduaceae</taxon>
        <taxon>Candidatus Scalindua</taxon>
    </lineage>
</organism>
<dbReference type="InterPro" id="IPR052048">
    <property type="entry name" value="ST_Response_Regulator"/>
</dbReference>
<dbReference type="GO" id="GO:0000160">
    <property type="term" value="P:phosphorelay signal transduction system"/>
    <property type="evidence" value="ECO:0007669"/>
    <property type="project" value="InterPro"/>
</dbReference>
<name>A0A1E3XF03_9BACT</name>
<sequence length="126" mass="14003">MPKVLLVDDSAVMRKIIQRNIKESGMVVSEYAEAGDGAQALDMVTKDDSVDLILLDWNMPNMSGIDFIKSYRSLNLPKKIPIVMITTEGSTSKIQEAKDYGADGYLKKPFTADQLRDTLGDYLLVN</sequence>
<comment type="caution">
    <text evidence="3">The sequence shown here is derived from an EMBL/GenBank/DDBJ whole genome shotgun (WGS) entry which is preliminary data.</text>
</comment>
<dbReference type="Proteomes" id="UP000094056">
    <property type="component" value="Unassembled WGS sequence"/>
</dbReference>
<dbReference type="PANTHER" id="PTHR43228">
    <property type="entry name" value="TWO-COMPONENT RESPONSE REGULATOR"/>
    <property type="match status" value="1"/>
</dbReference>